<dbReference type="GO" id="GO:0016787">
    <property type="term" value="F:hydrolase activity"/>
    <property type="evidence" value="ECO:0007669"/>
    <property type="project" value="UniProtKB-KW"/>
</dbReference>
<evidence type="ECO:0000313" key="16">
    <source>
        <dbReference type="Proteomes" id="UP000199534"/>
    </source>
</evidence>
<dbReference type="InterPro" id="IPR032284">
    <property type="entry name" value="RecQ_Zn-bd"/>
</dbReference>
<dbReference type="InterPro" id="IPR004589">
    <property type="entry name" value="DNA_helicase_ATP-dep_RecQ"/>
</dbReference>
<keyword evidence="5 15" id="KW-0347">Helicase</keyword>
<dbReference type="GO" id="GO:0005524">
    <property type="term" value="F:ATP binding"/>
    <property type="evidence" value="ECO:0007669"/>
    <property type="project" value="UniProtKB-KW"/>
</dbReference>
<dbReference type="CDD" id="cd17920">
    <property type="entry name" value="DEXHc_RecQ"/>
    <property type="match status" value="1"/>
</dbReference>
<dbReference type="PANTHER" id="PTHR13710:SF105">
    <property type="entry name" value="ATP-DEPENDENT DNA HELICASE Q1"/>
    <property type="match status" value="1"/>
</dbReference>
<evidence type="ECO:0000256" key="6">
    <source>
        <dbReference type="ARBA" id="ARBA00022840"/>
    </source>
</evidence>
<dbReference type="EC" id="5.6.2.4" evidence="10"/>
<keyword evidence="16" id="KW-1185">Reference proteome</keyword>
<evidence type="ECO:0000256" key="1">
    <source>
        <dbReference type="ARBA" id="ARBA00005446"/>
    </source>
</evidence>
<keyword evidence="4" id="KW-0378">Hydrolase</keyword>
<feature type="domain" description="Helicase C-terminal" evidence="14">
    <location>
        <begin position="217"/>
        <end position="371"/>
    </location>
</feature>
<dbReference type="AlphaFoldDB" id="A0A1I6H1I5"/>
<dbReference type="EMBL" id="FOYQ01000002">
    <property type="protein sequence ID" value="SFR48207.1"/>
    <property type="molecule type" value="Genomic_DNA"/>
</dbReference>
<dbReference type="InterPro" id="IPR027417">
    <property type="entry name" value="P-loop_NTPase"/>
</dbReference>
<dbReference type="PANTHER" id="PTHR13710">
    <property type="entry name" value="DNA HELICASE RECQ FAMILY MEMBER"/>
    <property type="match status" value="1"/>
</dbReference>
<keyword evidence="7" id="KW-0238">DNA-binding</keyword>
<dbReference type="InterPro" id="IPR011545">
    <property type="entry name" value="DEAD/DEAH_box_helicase_dom"/>
</dbReference>
<dbReference type="SMART" id="SM00490">
    <property type="entry name" value="HELICc"/>
    <property type="match status" value="1"/>
</dbReference>
<dbReference type="SMART" id="SM00487">
    <property type="entry name" value="DEXDc"/>
    <property type="match status" value="1"/>
</dbReference>
<dbReference type="GO" id="GO:0009378">
    <property type="term" value="F:four-way junction helicase activity"/>
    <property type="evidence" value="ECO:0007669"/>
    <property type="project" value="TreeGrafter"/>
</dbReference>
<dbReference type="GO" id="GO:0006310">
    <property type="term" value="P:DNA recombination"/>
    <property type="evidence" value="ECO:0007669"/>
    <property type="project" value="InterPro"/>
</dbReference>
<evidence type="ECO:0000256" key="12">
    <source>
        <dbReference type="ARBA" id="ARBA00044550"/>
    </source>
</evidence>
<dbReference type="InterPro" id="IPR014001">
    <property type="entry name" value="Helicase_ATP-bd"/>
</dbReference>
<evidence type="ECO:0000256" key="4">
    <source>
        <dbReference type="ARBA" id="ARBA00022801"/>
    </source>
</evidence>
<dbReference type="Pfam" id="PF00270">
    <property type="entry name" value="DEAD"/>
    <property type="match status" value="1"/>
</dbReference>
<dbReference type="InterPro" id="IPR036388">
    <property type="entry name" value="WH-like_DNA-bd_sf"/>
</dbReference>
<dbReference type="Pfam" id="PF00271">
    <property type="entry name" value="Helicase_C"/>
    <property type="match status" value="1"/>
</dbReference>
<organism evidence="15 16">
    <name type="scientific">Robiginitalea myxolifaciens</name>
    <dbReference type="NCBI Taxonomy" id="400055"/>
    <lineage>
        <taxon>Bacteria</taxon>
        <taxon>Pseudomonadati</taxon>
        <taxon>Bacteroidota</taxon>
        <taxon>Flavobacteriia</taxon>
        <taxon>Flavobacteriales</taxon>
        <taxon>Flavobacteriaceae</taxon>
        <taxon>Robiginitalea</taxon>
    </lineage>
</organism>
<evidence type="ECO:0000256" key="9">
    <source>
        <dbReference type="ARBA" id="ARBA00034617"/>
    </source>
</evidence>
<dbReference type="OrthoDB" id="9763310at2"/>
<reference evidence="15 16" key="1">
    <citation type="submission" date="2016-10" db="EMBL/GenBank/DDBJ databases">
        <authorList>
            <person name="de Groot N.N."/>
        </authorList>
    </citation>
    <scope>NUCLEOTIDE SEQUENCE [LARGE SCALE GENOMIC DNA]</scope>
    <source>
        <strain evidence="15 16">DSM 21019</strain>
    </source>
</reference>
<dbReference type="Pfam" id="PF16124">
    <property type="entry name" value="RecQ_Zn_bind"/>
    <property type="match status" value="1"/>
</dbReference>
<sequence>MTQPEEILEKYWGYTTFRGLQKPAIENVLAGKDTLLLMPTGGGKSLCYQVPALMLEGTTLVISPLIALMEDQLSRLKQQGVKAMGLFGSITENELIDRLDNLSYGNYDLVYLSPERLRQELVLERISRSKISLIAVDEAHCISQWGYDFRPAYLECARLRELHPDIPFIALTATAPETVRLDILKQLEMPEATVLSDSMFRENISFEVLKTEDKRYRLKTLCMAANGSAIIYVRSRKASVLLADYLKDSGLKALSFHGGMDLDSKKKNLQLWLKDSDSIMVATNAFGMGVDKADVRLVVHFHIPETLEHYYQEAGRAGRDGLPARAVLLAGPADISDSESYYLGNLPGTRDLILTYRKLCNYFEVAYGELPEGVYPFRLESFCNQYKLPISKTLKVLEVLDRQGVIGLSRQYSAQAKIQFICKKEALWGYFEKYPLMKEPIQLLLRTYGGLFDFPTAIRTLGISKKLWISESEFIQWLERLDQDEILNLELNTSDLNLLFLVPREDERTIHLFSRDIENRNRLRIAKVNAMLTYVEESSLCRQQQILAYFGQPQPEPCGICDVCQPRVANSNLKANRTQLIHRLSRNLAHGPKTSRELIASSEVPEQEILATLQEMLQEGKVAISDSNTYYLTTK</sequence>
<dbReference type="Gene3D" id="1.10.10.10">
    <property type="entry name" value="Winged helix-like DNA-binding domain superfamily/Winged helix DNA-binding domain"/>
    <property type="match status" value="1"/>
</dbReference>
<dbReference type="Proteomes" id="UP000199534">
    <property type="component" value="Unassembled WGS sequence"/>
</dbReference>
<dbReference type="RefSeq" id="WP_092982496.1">
    <property type="nucleotide sequence ID" value="NZ_FOYQ01000002.1"/>
</dbReference>
<dbReference type="STRING" id="400055.SAMN04490243_2047"/>
<evidence type="ECO:0000256" key="7">
    <source>
        <dbReference type="ARBA" id="ARBA00023125"/>
    </source>
</evidence>
<dbReference type="GO" id="GO:0043590">
    <property type="term" value="C:bacterial nucleoid"/>
    <property type="evidence" value="ECO:0007669"/>
    <property type="project" value="TreeGrafter"/>
</dbReference>
<dbReference type="GO" id="GO:0003677">
    <property type="term" value="F:DNA binding"/>
    <property type="evidence" value="ECO:0007669"/>
    <property type="project" value="UniProtKB-KW"/>
</dbReference>
<evidence type="ECO:0000256" key="2">
    <source>
        <dbReference type="ARBA" id="ARBA00022723"/>
    </source>
</evidence>
<evidence type="ECO:0000259" key="13">
    <source>
        <dbReference type="PROSITE" id="PS51192"/>
    </source>
</evidence>
<dbReference type="GO" id="GO:0030894">
    <property type="term" value="C:replisome"/>
    <property type="evidence" value="ECO:0007669"/>
    <property type="project" value="TreeGrafter"/>
</dbReference>
<name>A0A1I6H1I5_9FLAO</name>
<comment type="catalytic activity">
    <reaction evidence="9">
        <text>Couples ATP hydrolysis with the unwinding of duplex DNA by translocating in the 3'-5' direction.</text>
        <dbReference type="EC" id="5.6.2.4"/>
    </reaction>
</comment>
<dbReference type="PROSITE" id="PS51194">
    <property type="entry name" value="HELICASE_CTER"/>
    <property type="match status" value="1"/>
</dbReference>
<comment type="similarity">
    <text evidence="1">Belongs to the helicase family. RecQ subfamily.</text>
</comment>
<evidence type="ECO:0000313" key="15">
    <source>
        <dbReference type="EMBL" id="SFR48207.1"/>
    </source>
</evidence>
<dbReference type="Gene3D" id="3.40.50.300">
    <property type="entry name" value="P-loop containing nucleotide triphosphate hydrolases"/>
    <property type="match status" value="2"/>
</dbReference>
<keyword evidence="6" id="KW-0067">ATP-binding</keyword>
<evidence type="ECO:0000259" key="14">
    <source>
        <dbReference type="PROSITE" id="PS51194"/>
    </source>
</evidence>
<evidence type="ECO:0000256" key="10">
    <source>
        <dbReference type="ARBA" id="ARBA00034808"/>
    </source>
</evidence>
<dbReference type="InterPro" id="IPR001650">
    <property type="entry name" value="Helicase_C-like"/>
</dbReference>
<evidence type="ECO:0000256" key="8">
    <source>
        <dbReference type="ARBA" id="ARBA00023235"/>
    </source>
</evidence>
<evidence type="ECO:0000256" key="3">
    <source>
        <dbReference type="ARBA" id="ARBA00022741"/>
    </source>
</evidence>
<evidence type="ECO:0000256" key="11">
    <source>
        <dbReference type="ARBA" id="ARBA00044535"/>
    </source>
</evidence>
<dbReference type="GO" id="GO:0046872">
    <property type="term" value="F:metal ion binding"/>
    <property type="evidence" value="ECO:0007669"/>
    <property type="project" value="UniProtKB-KW"/>
</dbReference>
<dbReference type="GO" id="GO:0005737">
    <property type="term" value="C:cytoplasm"/>
    <property type="evidence" value="ECO:0007669"/>
    <property type="project" value="TreeGrafter"/>
</dbReference>
<dbReference type="GO" id="GO:0043138">
    <property type="term" value="F:3'-5' DNA helicase activity"/>
    <property type="evidence" value="ECO:0007669"/>
    <property type="project" value="UniProtKB-EC"/>
</dbReference>
<keyword evidence="8" id="KW-0413">Isomerase</keyword>
<protein>
    <recommendedName>
        <fullName evidence="11">ATP-dependent DNA helicase RecQ</fullName>
        <ecNumber evidence="10">5.6.2.4</ecNumber>
    </recommendedName>
    <alternativeName>
        <fullName evidence="12">DNA 3'-5' helicase RecQ</fullName>
    </alternativeName>
</protein>
<dbReference type="PROSITE" id="PS51192">
    <property type="entry name" value="HELICASE_ATP_BIND_1"/>
    <property type="match status" value="1"/>
</dbReference>
<proteinExistence type="inferred from homology"/>
<dbReference type="FunFam" id="3.40.50.300:FF:001389">
    <property type="entry name" value="ATP-dependent DNA helicase RecQ"/>
    <property type="match status" value="1"/>
</dbReference>
<dbReference type="SUPFAM" id="SSF52540">
    <property type="entry name" value="P-loop containing nucleoside triphosphate hydrolases"/>
    <property type="match status" value="1"/>
</dbReference>
<dbReference type="NCBIfam" id="TIGR00614">
    <property type="entry name" value="recQ_fam"/>
    <property type="match status" value="1"/>
</dbReference>
<evidence type="ECO:0000256" key="5">
    <source>
        <dbReference type="ARBA" id="ARBA00022806"/>
    </source>
</evidence>
<accession>A0A1I6H1I5</accession>
<keyword evidence="2" id="KW-0479">Metal-binding</keyword>
<gene>
    <name evidence="15" type="ORF">SAMN04490243_2047</name>
</gene>
<feature type="domain" description="Helicase ATP-binding" evidence="13">
    <location>
        <begin position="25"/>
        <end position="193"/>
    </location>
</feature>
<dbReference type="GO" id="GO:0006281">
    <property type="term" value="P:DNA repair"/>
    <property type="evidence" value="ECO:0007669"/>
    <property type="project" value="TreeGrafter"/>
</dbReference>
<keyword evidence="3" id="KW-0547">Nucleotide-binding</keyword>